<evidence type="ECO:0000256" key="3">
    <source>
        <dbReference type="ARBA" id="ARBA00006288"/>
    </source>
</evidence>
<keyword evidence="19" id="KW-1185">Reference proteome</keyword>
<evidence type="ECO:0000256" key="8">
    <source>
        <dbReference type="ARBA" id="ARBA00023098"/>
    </source>
</evidence>
<feature type="region of interest" description="Disordered" evidence="13">
    <location>
        <begin position="32"/>
        <end position="53"/>
    </location>
</feature>
<dbReference type="Pfam" id="PF02770">
    <property type="entry name" value="Acyl-CoA_dh_M"/>
    <property type="match status" value="1"/>
</dbReference>
<dbReference type="InterPro" id="IPR029320">
    <property type="entry name" value="Acyl-CoA_ox_N"/>
</dbReference>
<keyword evidence="7" id="KW-0560">Oxidoreductase</keyword>
<dbReference type="GeneID" id="14877299"/>
<accession>F4PI57</accession>
<gene>
    <name evidence="18" type="ORF">DFA_03589</name>
</gene>
<dbReference type="InterPro" id="IPR009100">
    <property type="entry name" value="AcylCoA_DH/oxidase_NM_dom_sf"/>
</dbReference>
<evidence type="ECO:0000313" key="18">
    <source>
        <dbReference type="EMBL" id="EGG25340.1"/>
    </source>
</evidence>
<dbReference type="InterPro" id="IPR037069">
    <property type="entry name" value="AcylCoA_DH/ox_N_sf"/>
</dbReference>
<dbReference type="InterPro" id="IPR046373">
    <property type="entry name" value="Acyl-CoA_Oxase/DH_mid-dom_sf"/>
</dbReference>
<keyword evidence="4 10" id="KW-0285">Flavoprotein</keyword>
<evidence type="ECO:0000256" key="6">
    <source>
        <dbReference type="ARBA" id="ARBA00022832"/>
    </source>
</evidence>
<reference evidence="19" key="1">
    <citation type="journal article" date="2011" name="Genome Res.">
        <title>Phylogeny-wide analysis of social amoeba genomes highlights ancient origins for complex intercellular communication.</title>
        <authorList>
            <person name="Heidel A.J."/>
            <person name="Lawal H.M."/>
            <person name="Felder M."/>
            <person name="Schilde C."/>
            <person name="Helps N.R."/>
            <person name="Tunggal B."/>
            <person name="Rivero F."/>
            <person name="John U."/>
            <person name="Schleicher M."/>
            <person name="Eichinger L."/>
            <person name="Platzer M."/>
            <person name="Noegel A.A."/>
            <person name="Schaap P."/>
            <person name="Gloeckner G."/>
        </authorList>
    </citation>
    <scope>NUCLEOTIDE SEQUENCE [LARGE SCALE GENOMIC DNA]</scope>
    <source>
        <strain evidence="19">SH3</strain>
    </source>
</reference>
<feature type="domain" description="Acyl-coenzyme A oxidase N-terminal" evidence="16">
    <location>
        <begin position="57"/>
        <end position="176"/>
    </location>
</feature>
<dbReference type="GO" id="GO:0033540">
    <property type="term" value="P:fatty acid beta-oxidation using acyl-CoA oxidase"/>
    <property type="evidence" value="ECO:0007669"/>
    <property type="project" value="TreeGrafter"/>
</dbReference>
<evidence type="ECO:0000256" key="2">
    <source>
        <dbReference type="ARBA" id="ARBA00004275"/>
    </source>
</evidence>
<evidence type="ECO:0000256" key="4">
    <source>
        <dbReference type="ARBA" id="ARBA00022630"/>
    </source>
</evidence>
<feature type="compositionally biased region" description="Polar residues" evidence="13">
    <location>
        <begin position="32"/>
        <end position="42"/>
    </location>
</feature>
<protein>
    <recommendedName>
        <fullName evidence="10">Acyl-coenzyme A oxidase</fullName>
    </recommendedName>
</protein>
<dbReference type="RefSeq" id="XP_004363191.1">
    <property type="nucleotide sequence ID" value="XM_004363134.1"/>
</dbReference>
<evidence type="ECO:0000256" key="1">
    <source>
        <dbReference type="ARBA" id="ARBA00001974"/>
    </source>
</evidence>
<dbReference type="PIRSF" id="PIRSF000168">
    <property type="entry name" value="Acyl-CoA_oxidase"/>
    <property type="match status" value="1"/>
</dbReference>
<dbReference type="FunFam" id="2.40.110.10:FF:000005">
    <property type="entry name" value="Acyl-coenzyme A oxidase"/>
    <property type="match status" value="1"/>
</dbReference>
<dbReference type="Pfam" id="PF22924">
    <property type="entry name" value="ACOX_C_alpha1"/>
    <property type="match status" value="1"/>
</dbReference>
<evidence type="ECO:0000256" key="9">
    <source>
        <dbReference type="ARBA" id="ARBA00023140"/>
    </source>
</evidence>
<name>F4PI57_CACFS</name>
<dbReference type="Pfam" id="PF01756">
    <property type="entry name" value="ACOX"/>
    <property type="match status" value="1"/>
</dbReference>
<feature type="domain" description="Acyl-CoA oxidase C-alpha1" evidence="17">
    <location>
        <begin position="327"/>
        <end position="478"/>
    </location>
</feature>
<dbReference type="GO" id="GO:0071949">
    <property type="term" value="F:FAD binding"/>
    <property type="evidence" value="ECO:0007669"/>
    <property type="project" value="InterPro"/>
</dbReference>
<dbReference type="GO" id="GO:0003997">
    <property type="term" value="F:acyl-CoA oxidase activity"/>
    <property type="evidence" value="ECO:0007669"/>
    <property type="project" value="InterPro"/>
</dbReference>
<organism evidence="18 19">
    <name type="scientific">Cavenderia fasciculata</name>
    <name type="common">Slime mold</name>
    <name type="synonym">Dictyostelium fasciculatum</name>
    <dbReference type="NCBI Taxonomy" id="261658"/>
    <lineage>
        <taxon>Eukaryota</taxon>
        <taxon>Amoebozoa</taxon>
        <taxon>Evosea</taxon>
        <taxon>Eumycetozoa</taxon>
        <taxon>Dictyostelia</taxon>
        <taxon>Acytosteliales</taxon>
        <taxon>Cavenderiaceae</taxon>
        <taxon>Cavenderia</taxon>
    </lineage>
</organism>
<feature type="active site" description="Proton acceptor" evidence="11">
    <location>
        <position position="463"/>
    </location>
</feature>
<dbReference type="EMBL" id="GL883006">
    <property type="protein sequence ID" value="EGG25340.1"/>
    <property type="molecule type" value="Genomic_DNA"/>
</dbReference>
<evidence type="ECO:0000259" key="14">
    <source>
        <dbReference type="Pfam" id="PF01756"/>
    </source>
</evidence>
<dbReference type="OrthoDB" id="538336at2759"/>
<sequence>MESYDRIHTIVSHILPSVDDIWLESNDVSASTAATSNGSEPLNITPDKPSKPISKWDKEELREFLESNPAYKQHKQAILEALRDPLFAPRYNMNKEEWRELTVKRAVKLIQQGLISITDLNRDPNKYLMTLELASLADNSLSVKMGVHFSLFGNAVLNLGTEKHHLKYLKDIDTWKLPGCFGMTELGHGSNVQGIETTATYDKDTEEFVINTPSESAQKSWIGNAAVHGQACSVFAQLITGGVNHGVHVFVVPIRNPDGSIVENVRIMDNGHKLGLQGVDNGRIWFNNKRIPRDNLLNKYGDVQKDGTYSSPIQGKGKRFGTMVSPLVGGRVLISMSALNISKAALIICVRYGYQRRQFGSKGKEAPIMEYLSHQRRLFPLVASAVAFTFTVRQLKQVYCEPNKTPQNVKDLHILASGAKAVVTWFKTHTLQQTRESCGGQGFSSLNQIANWKSDSDVDLTYEGDNHVLLQQVARFLLVELQKGRYTPTLPNHGTKIFDASFQIQTLKWRESHLVQTLSQKIMGFIDQGKNLQVAWNSCLDTVTFLGKAYIERITLEFFQEGINKAAPSLQPVLELCRNLFFVYRVTEDLGYFMCYDGLTHESGIRIKESLSKLCQDMLPVGLDLVNSFDIAEQFIHAPIAQADYVQEFRYGVERNY</sequence>
<evidence type="ECO:0000256" key="13">
    <source>
        <dbReference type="SAM" id="MobiDB-lite"/>
    </source>
</evidence>
<dbReference type="KEGG" id="dfa:DFA_03589"/>
<evidence type="ECO:0000313" key="19">
    <source>
        <dbReference type="Proteomes" id="UP000007797"/>
    </source>
</evidence>
<dbReference type="InterPro" id="IPR055060">
    <property type="entry name" value="ACOX_C_alpha1"/>
</dbReference>
<dbReference type="GO" id="GO:0055088">
    <property type="term" value="P:lipid homeostasis"/>
    <property type="evidence" value="ECO:0007669"/>
    <property type="project" value="TreeGrafter"/>
</dbReference>
<evidence type="ECO:0000259" key="17">
    <source>
        <dbReference type="Pfam" id="PF22924"/>
    </source>
</evidence>
<comment type="cofactor">
    <cofactor evidence="1">
        <name>FAD</name>
        <dbReference type="ChEBI" id="CHEBI:57692"/>
    </cofactor>
</comment>
<feature type="domain" description="Acyl-CoA oxidase C-terminal" evidence="14">
    <location>
        <begin position="502"/>
        <end position="644"/>
    </location>
</feature>
<comment type="similarity">
    <text evidence="3 10">Belongs to the acyl-CoA oxidase family.</text>
</comment>
<dbReference type="SUPFAM" id="SSF56645">
    <property type="entry name" value="Acyl-CoA dehydrogenase NM domain-like"/>
    <property type="match status" value="1"/>
</dbReference>
<feature type="domain" description="Acyl-CoA oxidase/dehydrogenase middle" evidence="15">
    <location>
        <begin position="180"/>
        <end position="288"/>
    </location>
</feature>
<evidence type="ECO:0000256" key="5">
    <source>
        <dbReference type="ARBA" id="ARBA00022827"/>
    </source>
</evidence>
<dbReference type="InterPro" id="IPR036250">
    <property type="entry name" value="AcylCo_DH-like_C"/>
</dbReference>
<dbReference type="PANTHER" id="PTHR10909:SF391">
    <property type="entry name" value="ACYL-COENZYME A OXIDASE"/>
    <property type="match status" value="1"/>
</dbReference>
<dbReference type="Proteomes" id="UP000007797">
    <property type="component" value="Unassembled WGS sequence"/>
</dbReference>
<dbReference type="InterPro" id="IPR006091">
    <property type="entry name" value="Acyl-CoA_Oxase/DH_mid-dom"/>
</dbReference>
<comment type="subcellular location">
    <subcellularLocation>
        <location evidence="2">Peroxisome</location>
    </subcellularLocation>
</comment>
<evidence type="ECO:0000256" key="10">
    <source>
        <dbReference type="PIRNR" id="PIRNR000168"/>
    </source>
</evidence>
<keyword evidence="8" id="KW-0443">Lipid metabolism</keyword>
<dbReference type="FunFam" id="1.20.140.10:FF:000010">
    <property type="entry name" value="Acyl-coenzyme A oxidase"/>
    <property type="match status" value="1"/>
</dbReference>
<dbReference type="InterPro" id="IPR002655">
    <property type="entry name" value="Acyl-CoA_oxidase_C"/>
</dbReference>
<dbReference type="SUPFAM" id="SSF47203">
    <property type="entry name" value="Acyl-CoA dehydrogenase C-terminal domain-like"/>
    <property type="match status" value="2"/>
</dbReference>
<dbReference type="AlphaFoldDB" id="F4PI57"/>
<dbReference type="InterPro" id="IPR012258">
    <property type="entry name" value="Acyl-CoA_oxidase"/>
</dbReference>
<dbReference type="Gene3D" id="1.10.540.10">
    <property type="entry name" value="Acyl-CoA dehydrogenase/oxidase, N-terminal domain"/>
    <property type="match status" value="1"/>
</dbReference>
<dbReference type="STRING" id="1054147.F4PI57"/>
<proteinExistence type="inferred from homology"/>
<dbReference type="GO" id="GO:0005777">
    <property type="term" value="C:peroxisome"/>
    <property type="evidence" value="ECO:0007669"/>
    <property type="project" value="UniProtKB-SubCell"/>
</dbReference>
<evidence type="ECO:0000256" key="7">
    <source>
        <dbReference type="ARBA" id="ARBA00023002"/>
    </source>
</evidence>
<evidence type="ECO:0000256" key="11">
    <source>
        <dbReference type="PIRSR" id="PIRSR000168-1"/>
    </source>
</evidence>
<evidence type="ECO:0000259" key="16">
    <source>
        <dbReference type="Pfam" id="PF14749"/>
    </source>
</evidence>
<feature type="binding site" evidence="12">
    <location>
        <position position="184"/>
    </location>
    <ligand>
        <name>FAD</name>
        <dbReference type="ChEBI" id="CHEBI:57692"/>
    </ligand>
</feature>
<dbReference type="FunFam" id="1.20.140.10:FF:000007">
    <property type="entry name" value="Acyl-coenzyme A oxidase"/>
    <property type="match status" value="1"/>
</dbReference>
<keyword evidence="5 10" id="KW-0274">FAD</keyword>
<dbReference type="Gene3D" id="1.20.140.10">
    <property type="entry name" value="Butyryl-CoA Dehydrogenase, subunit A, domain 3"/>
    <property type="match status" value="2"/>
</dbReference>
<feature type="binding site" evidence="12">
    <location>
        <position position="223"/>
    </location>
    <ligand>
        <name>FAD</name>
        <dbReference type="ChEBI" id="CHEBI:57692"/>
    </ligand>
</feature>
<dbReference type="PANTHER" id="PTHR10909">
    <property type="entry name" value="ELECTRON TRANSPORT OXIDOREDUCTASE"/>
    <property type="match status" value="1"/>
</dbReference>
<dbReference type="GO" id="GO:0005504">
    <property type="term" value="F:fatty acid binding"/>
    <property type="evidence" value="ECO:0007669"/>
    <property type="project" value="TreeGrafter"/>
</dbReference>
<dbReference type="OMA" id="WKLPGCF"/>
<keyword evidence="6" id="KW-0276">Fatty acid metabolism</keyword>
<keyword evidence="9" id="KW-0576">Peroxisome</keyword>
<evidence type="ECO:0000256" key="12">
    <source>
        <dbReference type="PIRSR" id="PIRSR000168-2"/>
    </source>
</evidence>
<dbReference type="Pfam" id="PF14749">
    <property type="entry name" value="Acyl-CoA_ox_N"/>
    <property type="match status" value="1"/>
</dbReference>
<dbReference type="Gene3D" id="2.40.110.10">
    <property type="entry name" value="Butyryl-CoA Dehydrogenase, subunit A, domain 2"/>
    <property type="match status" value="1"/>
</dbReference>
<evidence type="ECO:0000259" key="15">
    <source>
        <dbReference type="Pfam" id="PF02770"/>
    </source>
</evidence>